<evidence type="ECO:0000313" key="1">
    <source>
        <dbReference type="EMBL" id="OAT16647.1"/>
    </source>
</evidence>
<gene>
    <name evidence="1" type="ORF">M977_04557</name>
</gene>
<reference evidence="1 2" key="1">
    <citation type="submission" date="2016-04" db="EMBL/GenBank/DDBJ databases">
        <title>ATOL: Assembling a taxonomically balanced genome-scale reconstruction of the evolutionary history of the Enterobacteriaceae.</title>
        <authorList>
            <person name="Plunkett G.III."/>
            <person name="Neeno-Eckwall E.C."/>
            <person name="Glasner J.D."/>
            <person name="Perna N.T."/>
        </authorList>
    </citation>
    <scope>NUCLEOTIDE SEQUENCE [LARGE SCALE GENOMIC DNA]</scope>
    <source>
        <strain evidence="1 2">ATCC 51604</strain>
    </source>
</reference>
<evidence type="ECO:0000313" key="2">
    <source>
        <dbReference type="Proteomes" id="UP000078504"/>
    </source>
</evidence>
<name>A0A1B7HLZ9_9ENTR</name>
<accession>A0A1B7HLZ9</accession>
<protein>
    <submittedName>
        <fullName evidence="1">Uncharacterized protein</fullName>
    </submittedName>
</protein>
<dbReference type="Proteomes" id="UP000078504">
    <property type="component" value="Unassembled WGS sequence"/>
</dbReference>
<dbReference type="AlphaFoldDB" id="A0A1B7HLZ9"/>
<comment type="caution">
    <text evidence="1">The sequence shown here is derived from an EMBL/GenBank/DDBJ whole genome shotgun (WGS) entry which is preliminary data.</text>
</comment>
<dbReference type="PATRIC" id="fig|1354253.4.peg.4689"/>
<sequence length="83" mass="9128">MGSYLSYSYGPTTCMSDEKEVNAWAMKCQIASGKKDLNYTVYPAEKAPEGSSRTFYIVAEDAAAKQSAKAELMVYLNINTHTS</sequence>
<proteinExistence type="predicted"/>
<organism evidence="1 2">
    <name type="scientific">Buttiauxella gaviniae ATCC 51604</name>
    <dbReference type="NCBI Taxonomy" id="1354253"/>
    <lineage>
        <taxon>Bacteria</taxon>
        <taxon>Pseudomonadati</taxon>
        <taxon>Pseudomonadota</taxon>
        <taxon>Gammaproteobacteria</taxon>
        <taxon>Enterobacterales</taxon>
        <taxon>Enterobacteriaceae</taxon>
        <taxon>Buttiauxella</taxon>
    </lineage>
</organism>
<dbReference type="EMBL" id="LXEP01000050">
    <property type="protein sequence ID" value="OAT16647.1"/>
    <property type="molecule type" value="Genomic_DNA"/>
</dbReference>